<dbReference type="EMBL" id="MT141631">
    <property type="protein sequence ID" value="QJA68592.1"/>
    <property type="molecule type" value="Genomic_DNA"/>
</dbReference>
<feature type="transmembrane region" description="Helical" evidence="1">
    <location>
        <begin position="32"/>
        <end position="52"/>
    </location>
</feature>
<organism evidence="2">
    <name type="scientific">viral metagenome</name>
    <dbReference type="NCBI Taxonomy" id="1070528"/>
    <lineage>
        <taxon>unclassified sequences</taxon>
        <taxon>metagenomes</taxon>
        <taxon>organismal metagenomes</taxon>
    </lineage>
</organism>
<protein>
    <submittedName>
        <fullName evidence="2">Uncharacterized protein</fullName>
    </submittedName>
</protein>
<dbReference type="AlphaFoldDB" id="A0A6M3JHP0"/>
<keyword evidence="1" id="KW-0472">Membrane</keyword>
<feature type="transmembrane region" description="Helical" evidence="1">
    <location>
        <begin position="5"/>
        <end position="26"/>
    </location>
</feature>
<sequence>MNDKILTQLSIALIIIAGIICFFKGITNDMPILNINFVMGIVCILLASHISNHDEIRELRKMIENG</sequence>
<accession>A0A6M3JHP0</accession>
<keyword evidence="1" id="KW-1133">Transmembrane helix</keyword>
<evidence type="ECO:0000313" key="2">
    <source>
        <dbReference type="EMBL" id="QJA68592.1"/>
    </source>
</evidence>
<name>A0A6M3JHP0_9ZZZZ</name>
<keyword evidence="1" id="KW-0812">Transmembrane</keyword>
<proteinExistence type="predicted"/>
<gene>
    <name evidence="2" type="ORF">MM415A06120_0003</name>
</gene>
<evidence type="ECO:0000256" key="1">
    <source>
        <dbReference type="SAM" id="Phobius"/>
    </source>
</evidence>
<reference evidence="2" key="1">
    <citation type="submission" date="2020-03" db="EMBL/GenBank/DDBJ databases">
        <title>The deep terrestrial virosphere.</title>
        <authorList>
            <person name="Holmfeldt K."/>
            <person name="Nilsson E."/>
            <person name="Simone D."/>
            <person name="Lopez-Fernandez M."/>
            <person name="Wu X."/>
            <person name="de Brujin I."/>
            <person name="Lundin D."/>
            <person name="Andersson A."/>
            <person name="Bertilsson S."/>
            <person name="Dopson M."/>
        </authorList>
    </citation>
    <scope>NUCLEOTIDE SEQUENCE</scope>
    <source>
        <strain evidence="2">MM415A06120</strain>
    </source>
</reference>